<gene>
    <name evidence="6" type="ORF">O3G_MSEX011148</name>
</gene>
<evidence type="ECO:0008006" key="8">
    <source>
        <dbReference type="Google" id="ProtNLM"/>
    </source>
</evidence>
<dbReference type="Proteomes" id="UP000791440">
    <property type="component" value="Unassembled WGS sequence"/>
</dbReference>
<keyword evidence="2 5" id="KW-0732">Signal</keyword>
<evidence type="ECO:0000256" key="1">
    <source>
        <dbReference type="ARBA" id="ARBA00022460"/>
    </source>
</evidence>
<protein>
    <recommendedName>
        <fullName evidence="8">Pro-resilin</fullName>
    </recommendedName>
</protein>
<dbReference type="PRINTS" id="PR00947">
    <property type="entry name" value="CUTICLE"/>
</dbReference>
<dbReference type="GO" id="GO:0042302">
    <property type="term" value="F:structural constituent of cuticle"/>
    <property type="evidence" value="ECO:0007669"/>
    <property type="project" value="UniProtKB-UniRule"/>
</dbReference>
<feature type="region of interest" description="Disordered" evidence="4">
    <location>
        <begin position="139"/>
        <end position="160"/>
    </location>
</feature>
<organism evidence="6 7">
    <name type="scientific">Manduca sexta</name>
    <name type="common">Tobacco hawkmoth</name>
    <name type="synonym">Tobacco hornworm</name>
    <dbReference type="NCBI Taxonomy" id="7130"/>
    <lineage>
        <taxon>Eukaryota</taxon>
        <taxon>Metazoa</taxon>
        <taxon>Ecdysozoa</taxon>
        <taxon>Arthropoda</taxon>
        <taxon>Hexapoda</taxon>
        <taxon>Insecta</taxon>
        <taxon>Pterygota</taxon>
        <taxon>Neoptera</taxon>
        <taxon>Endopterygota</taxon>
        <taxon>Lepidoptera</taxon>
        <taxon>Glossata</taxon>
        <taxon>Ditrysia</taxon>
        <taxon>Bombycoidea</taxon>
        <taxon>Sphingidae</taxon>
        <taxon>Sphinginae</taxon>
        <taxon>Sphingini</taxon>
        <taxon>Manduca</taxon>
    </lineage>
</organism>
<name>A0A922CUP5_MANSE</name>
<evidence type="ECO:0000313" key="7">
    <source>
        <dbReference type="Proteomes" id="UP000791440"/>
    </source>
</evidence>
<dbReference type="InterPro" id="IPR000618">
    <property type="entry name" value="Insect_cuticle"/>
</dbReference>
<sequence>MKFLVAYSILVAATLAEPPVDTRYLPPQNAGISQTYGAPGFGSGRQTDAIFGRQSSFSGSRASSRRPSSQYGPPSALYGAPNAAQQTPSAVYGVPSSDPSTQYGAPAPSALYGAPQIGGHSGSPSQLYGAPGVGGAGFGAEQSKQYLPPGAGRGYDDGSNGEPANYNFEYMVEDAASGNDFGHREARLGERAEGLYYVVLPDGRKQTVEYEADEGGYKPKISYEETGRGAYRSGQGYVNGGYSQGGPY</sequence>
<dbReference type="AlphaFoldDB" id="A0A922CUP5"/>
<dbReference type="EMBL" id="JH668603">
    <property type="protein sequence ID" value="KAG6458974.1"/>
    <property type="molecule type" value="Genomic_DNA"/>
</dbReference>
<feature type="region of interest" description="Disordered" evidence="4">
    <location>
        <begin position="55"/>
        <end position="108"/>
    </location>
</feature>
<reference evidence="6" key="2">
    <citation type="submission" date="2020-12" db="EMBL/GenBank/DDBJ databases">
        <authorList>
            <person name="Kanost M."/>
        </authorList>
    </citation>
    <scope>NUCLEOTIDE SEQUENCE</scope>
</reference>
<dbReference type="GO" id="GO:0005615">
    <property type="term" value="C:extracellular space"/>
    <property type="evidence" value="ECO:0007669"/>
    <property type="project" value="TreeGrafter"/>
</dbReference>
<feature type="compositionally biased region" description="Low complexity" evidence="4">
    <location>
        <begin position="55"/>
        <end position="69"/>
    </location>
</feature>
<keyword evidence="1 3" id="KW-0193">Cuticle</keyword>
<evidence type="ECO:0000256" key="2">
    <source>
        <dbReference type="ARBA" id="ARBA00022729"/>
    </source>
</evidence>
<dbReference type="PANTHER" id="PTHR12236:SF98">
    <property type="entry name" value="CUTICULAR PROTEIN 56F"/>
    <property type="match status" value="1"/>
</dbReference>
<accession>A0A922CUP5</accession>
<comment type="caution">
    <text evidence="6">The sequence shown here is derived from an EMBL/GenBank/DDBJ whole genome shotgun (WGS) entry which is preliminary data.</text>
</comment>
<evidence type="ECO:0000256" key="3">
    <source>
        <dbReference type="PROSITE-ProRule" id="PRU00497"/>
    </source>
</evidence>
<evidence type="ECO:0000313" key="6">
    <source>
        <dbReference type="EMBL" id="KAG6458974.1"/>
    </source>
</evidence>
<keyword evidence="7" id="KW-1185">Reference proteome</keyword>
<feature type="signal peptide" evidence="5">
    <location>
        <begin position="1"/>
        <end position="16"/>
    </location>
</feature>
<dbReference type="PROSITE" id="PS00233">
    <property type="entry name" value="CHIT_BIND_RR_1"/>
    <property type="match status" value="1"/>
</dbReference>
<reference evidence="6" key="1">
    <citation type="journal article" date="2016" name="Insect Biochem. Mol. Biol.">
        <title>Multifaceted biological insights from a draft genome sequence of the tobacco hornworm moth, Manduca sexta.</title>
        <authorList>
            <person name="Kanost M.R."/>
            <person name="Arrese E.L."/>
            <person name="Cao X."/>
            <person name="Chen Y.R."/>
            <person name="Chellapilla S."/>
            <person name="Goldsmith M.R."/>
            <person name="Grosse-Wilde E."/>
            <person name="Heckel D.G."/>
            <person name="Herndon N."/>
            <person name="Jiang H."/>
            <person name="Papanicolaou A."/>
            <person name="Qu J."/>
            <person name="Soulages J.L."/>
            <person name="Vogel H."/>
            <person name="Walters J."/>
            <person name="Waterhouse R.M."/>
            <person name="Ahn S.J."/>
            <person name="Almeida F.C."/>
            <person name="An C."/>
            <person name="Aqrawi P."/>
            <person name="Bretschneider A."/>
            <person name="Bryant W.B."/>
            <person name="Bucks S."/>
            <person name="Chao H."/>
            <person name="Chevignon G."/>
            <person name="Christen J.M."/>
            <person name="Clarke D.F."/>
            <person name="Dittmer N.T."/>
            <person name="Ferguson L.C.F."/>
            <person name="Garavelou S."/>
            <person name="Gordon K.H.J."/>
            <person name="Gunaratna R.T."/>
            <person name="Han Y."/>
            <person name="Hauser F."/>
            <person name="He Y."/>
            <person name="Heidel-Fischer H."/>
            <person name="Hirsh A."/>
            <person name="Hu Y."/>
            <person name="Jiang H."/>
            <person name="Kalra D."/>
            <person name="Klinner C."/>
            <person name="Konig C."/>
            <person name="Kovar C."/>
            <person name="Kroll A.R."/>
            <person name="Kuwar S.S."/>
            <person name="Lee S.L."/>
            <person name="Lehman R."/>
            <person name="Li K."/>
            <person name="Li Z."/>
            <person name="Liang H."/>
            <person name="Lovelace S."/>
            <person name="Lu Z."/>
            <person name="Mansfield J.H."/>
            <person name="McCulloch K.J."/>
            <person name="Mathew T."/>
            <person name="Morton B."/>
            <person name="Muzny D.M."/>
            <person name="Neunemann D."/>
            <person name="Ongeri F."/>
            <person name="Pauchet Y."/>
            <person name="Pu L.L."/>
            <person name="Pyrousis I."/>
            <person name="Rao X.J."/>
            <person name="Redding A."/>
            <person name="Roesel C."/>
            <person name="Sanchez-Gracia A."/>
            <person name="Schaack S."/>
            <person name="Shukla A."/>
            <person name="Tetreau G."/>
            <person name="Wang Y."/>
            <person name="Xiong G.H."/>
            <person name="Traut W."/>
            <person name="Walsh T.K."/>
            <person name="Worley K.C."/>
            <person name="Wu D."/>
            <person name="Wu W."/>
            <person name="Wu Y.Q."/>
            <person name="Zhang X."/>
            <person name="Zou Z."/>
            <person name="Zucker H."/>
            <person name="Briscoe A.D."/>
            <person name="Burmester T."/>
            <person name="Clem R.J."/>
            <person name="Feyereisen R."/>
            <person name="Grimmelikhuijzen C.J.P."/>
            <person name="Hamodrakas S.J."/>
            <person name="Hansson B.S."/>
            <person name="Huguet E."/>
            <person name="Jermiin L.S."/>
            <person name="Lan Q."/>
            <person name="Lehman H.K."/>
            <person name="Lorenzen M."/>
            <person name="Merzendorfer H."/>
            <person name="Michalopoulos I."/>
            <person name="Morton D.B."/>
            <person name="Muthukrishnan S."/>
            <person name="Oakeshott J.G."/>
            <person name="Palmer W."/>
            <person name="Park Y."/>
            <person name="Passarelli A.L."/>
            <person name="Rozas J."/>
            <person name="Schwartz L.M."/>
            <person name="Smith W."/>
            <person name="Southgate A."/>
            <person name="Vilcinskas A."/>
            <person name="Vogt R."/>
            <person name="Wang P."/>
            <person name="Werren J."/>
            <person name="Yu X.Q."/>
            <person name="Zhou J.J."/>
            <person name="Brown S.J."/>
            <person name="Scherer S.E."/>
            <person name="Richards S."/>
            <person name="Blissard G.W."/>
        </authorList>
    </citation>
    <scope>NUCLEOTIDE SEQUENCE</scope>
</reference>
<dbReference type="GO" id="GO:0031012">
    <property type="term" value="C:extracellular matrix"/>
    <property type="evidence" value="ECO:0007669"/>
    <property type="project" value="TreeGrafter"/>
</dbReference>
<dbReference type="PROSITE" id="PS51155">
    <property type="entry name" value="CHIT_BIND_RR_2"/>
    <property type="match status" value="1"/>
</dbReference>
<dbReference type="InterPro" id="IPR051217">
    <property type="entry name" value="Insect_Cuticle_Struc_Prot"/>
</dbReference>
<dbReference type="Pfam" id="PF00379">
    <property type="entry name" value="Chitin_bind_4"/>
    <property type="match status" value="1"/>
</dbReference>
<feature type="chain" id="PRO_5037253350" description="Pro-resilin" evidence="5">
    <location>
        <begin position="17"/>
        <end position="248"/>
    </location>
</feature>
<dbReference type="InterPro" id="IPR031311">
    <property type="entry name" value="CHIT_BIND_RR_consensus"/>
</dbReference>
<dbReference type="PANTHER" id="PTHR12236">
    <property type="entry name" value="STRUCTURAL CONTITUENT OF CUTICLE"/>
    <property type="match status" value="1"/>
</dbReference>
<proteinExistence type="predicted"/>
<evidence type="ECO:0000256" key="4">
    <source>
        <dbReference type="SAM" id="MobiDB-lite"/>
    </source>
</evidence>
<evidence type="ECO:0000256" key="5">
    <source>
        <dbReference type="SAM" id="SignalP"/>
    </source>
</evidence>